<dbReference type="Proteomes" id="UP000600247">
    <property type="component" value="Unassembled WGS sequence"/>
</dbReference>
<evidence type="ECO:0000313" key="2">
    <source>
        <dbReference type="Proteomes" id="UP000600247"/>
    </source>
</evidence>
<dbReference type="RefSeq" id="WP_188890408.1">
    <property type="nucleotide sequence ID" value="NZ_BMHY01000006.1"/>
</dbReference>
<keyword evidence="2" id="KW-1185">Reference proteome</keyword>
<gene>
    <name evidence="1" type="ORF">GCM10010918_34110</name>
</gene>
<evidence type="ECO:0000313" key="1">
    <source>
        <dbReference type="EMBL" id="GGG75083.1"/>
    </source>
</evidence>
<dbReference type="AlphaFoldDB" id="A0A917M2I3"/>
<comment type="caution">
    <text evidence="1">The sequence shown here is derived from an EMBL/GenBank/DDBJ whole genome shotgun (WGS) entry which is preliminary data.</text>
</comment>
<accession>A0A917M2I3</accession>
<organism evidence="1 2">
    <name type="scientific">Paenibacillus radicis</name>
    <name type="common">ex Gao et al. 2016</name>
    <dbReference type="NCBI Taxonomy" id="1737354"/>
    <lineage>
        <taxon>Bacteria</taxon>
        <taxon>Bacillati</taxon>
        <taxon>Bacillota</taxon>
        <taxon>Bacilli</taxon>
        <taxon>Bacillales</taxon>
        <taxon>Paenibacillaceae</taxon>
        <taxon>Paenibacillus</taxon>
    </lineage>
</organism>
<name>A0A917M2I3_9BACL</name>
<protein>
    <submittedName>
        <fullName evidence="1">Uncharacterized protein</fullName>
    </submittedName>
</protein>
<sequence>MNEALAIIYNFFPKGIAFDDIKYTTSKEYARLCNKRSEFEGESKFFAKEIQRTLPNYAVVDWTNLAEYNCMQFKVLILENQKIIDDDIQLIQALGGSRIDLMLYVSVLGDFYYYYYVQTSYHDGIWKFKDHLVRNEEMKRISSKIELLMSGKKLIKLEDIICKHVVPDLETELLNFGEVTIFNCLFTEIETV</sequence>
<proteinExistence type="predicted"/>
<reference evidence="1 2" key="1">
    <citation type="journal article" date="2014" name="Int. J. Syst. Evol. Microbiol.">
        <title>Complete genome sequence of Corynebacterium casei LMG S-19264T (=DSM 44701T), isolated from a smear-ripened cheese.</title>
        <authorList>
            <consortium name="US DOE Joint Genome Institute (JGI-PGF)"/>
            <person name="Walter F."/>
            <person name="Albersmeier A."/>
            <person name="Kalinowski J."/>
            <person name="Ruckert C."/>
        </authorList>
    </citation>
    <scope>NUCLEOTIDE SEQUENCE [LARGE SCALE GENOMIC DNA]</scope>
    <source>
        <strain evidence="1 2">CGMCC 1.15286</strain>
    </source>
</reference>
<dbReference type="EMBL" id="BMHY01000006">
    <property type="protein sequence ID" value="GGG75083.1"/>
    <property type="molecule type" value="Genomic_DNA"/>
</dbReference>